<reference evidence="6" key="1">
    <citation type="submission" date="2017-02" db="UniProtKB">
        <authorList>
            <consortium name="WormBaseParasite"/>
        </authorList>
    </citation>
    <scope>IDENTIFICATION</scope>
</reference>
<evidence type="ECO:0000256" key="1">
    <source>
        <dbReference type="SAM" id="MobiDB-lite"/>
    </source>
</evidence>
<keyword evidence="5" id="KW-1185">Reference proteome</keyword>
<dbReference type="PANTHER" id="PTHR12484:SF4">
    <property type="entry name" value="A-KINASE ANCHOR PROTEIN 17A"/>
    <property type="match status" value="1"/>
</dbReference>
<feature type="compositionally biased region" description="Polar residues" evidence="1">
    <location>
        <begin position="478"/>
        <end position="499"/>
    </location>
</feature>
<gene>
    <name evidence="2" type="ORF">HDID_LOCUS9048</name>
    <name evidence="3" type="ORF">WMSIL1_LOCUS12290</name>
</gene>
<name>A0A0R3SU90_HYMDI</name>
<feature type="compositionally biased region" description="Basic residues" evidence="1">
    <location>
        <begin position="453"/>
        <end position="467"/>
    </location>
</feature>
<dbReference type="OrthoDB" id="1918237at2759"/>
<sequence>MTDRAKLTHNELGEIEVLSDLHHIYLKPICKVHITVQISGLSSLGAQSKSLSTWEVSEKVRQLCPAQLPPTVTMKVTGVTVDFVRFLVELNSRSDVKRVVKAADSQCIKLRGFPQTLRVRTCEAPIDCPRKHDWDAFFRDAKDMNELIPGERPDTIVVSKLPARWFSSNNSSKFQPDPKILVEVFQTFGKVRRVDVPVLDPCQNHHLLDDMGLTLEDAREILSDFHNSLAAEDNLISNQSNNHNGFGKITPSTVKQLLYEEASSNSIDSAYPLTFTAYIQFVDYAGFTAAMETLRGKKLIYAPGDRGKKESAKFYSAEIKVDFDRTKHLSDPLIRRRCAARIQLESAAREKAEAVARAAEEASRREAELEAARLAEEERVRAEKEAAEKRAEEEARIRAAEKRLRREEKRRRAEETRRIREAEEKRRILHKRLKREMAKLKSKKVEEEEGERKRRMHRHHHCRRSHRERVGEGESDYYSETNSAKANSARSIAIQTSPDKLSPSSSSPTGNRAHSEDGDEFLPNVEFKSPSAEKERLSLYIQRSSSRSGSSSGSIPRDRSPLNSEEEWMRRKLIARREAQLRAQILARRGR</sequence>
<evidence type="ECO:0000313" key="2">
    <source>
        <dbReference type="EMBL" id="VDL61366.1"/>
    </source>
</evidence>
<dbReference type="Proteomes" id="UP000274504">
    <property type="component" value="Unassembled WGS sequence"/>
</dbReference>
<protein>
    <submittedName>
        <fullName evidence="6">A-kinase anchor protein 17A</fullName>
    </submittedName>
</protein>
<dbReference type="EMBL" id="UYSG01011198">
    <property type="protein sequence ID" value="VDL61366.1"/>
    <property type="molecule type" value="Genomic_DNA"/>
</dbReference>
<accession>A0A0R3SU90</accession>
<dbReference type="InterPro" id="IPR056852">
    <property type="entry name" value="AK17A/B"/>
</dbReference>
<feature type="region of interest" description="Disordered" evidence="1">
    <location>
        <begin position="432"/>
        <end position="566"/>
    </location>
</feature>
<evidence type="ECO:0000313" key="5">
    <source>
        <dbReference type="Proteomes" id="UP000321570"/>
    </source>
</evidence>
<evidence type="ECO:0000313" key="6">
    <source>
        <dbReference type="WBParaSite" id="HDID_0000905001-mRNA-1"/>
    </source>
</evidence>
<dbReference type="AlphaFoldDB" id="A0A0R3SU90"/>
<dbReference type="STRING" id="6216.A0A0R3SU90"/>
<dbReference type="Pfam" id="PF25015">
    <property type="entry name" value="RBD_AKAP-17A"/>
    <property type="match status" value="2"/>
</dbReference>
<feature type="compositionally biased region" description="Low complexity" evidence="1">
    <location>
        <begin position="543"/>
        <end position="554"/>
    </location>
</feature>
<reference evidence="2 4" key="2">
    <citation type="submission" date="2018-11" db="EMBL/GenBank/DDBJ databases">
        <authorList>
            <consortium name="Pathogen Informatics"/>
        </authorList>
    </citation>
    <scope>NUCLEOTIDE SEQUENCE [LARGE SCALE GENOMIC DNA]</scope>
</reference>
<dbReference type="EMBL" id="CABIJS010000610">
    <property type="protein sequence ID" value="VUZ54153.1"/>
    <property type="molecule type" value="Genomic_DNA"/>
</dbReference>
<dbReference type="PANTHER" id="PTHR12484">
    <property type="entry name" value="B-LYMPHOCYTE ANTIGEN-RELATED"/>
    <property type="match status" value="1"/>
</dbReference>
<feature type="compositionally biased region" description="Basic and acidic residues" evidence="1">
    <location>
        <begin position="435"/>
        <end position="452"/>
    </location>
</feature>
<proteinExistence type="predicted"/>
<evidence type="ECO:0000313" key="4">
    <source>
        <dbReference type="Proteomes" id="UP000274504"/>
    </source>
</evidence>
<dbReference type="WBParaSite" id="HDID_0000905001-mRNA-1">
    <property type="protein sequence ID" value="HDID_0000905001-mRNA-1"/>
    <property type="gene ID" value="HDID_0000905001"/>
</dbReference>
<dbReference type="Proteomes" id="UP000321570">
    <property type="component" value="Unassembled WGS sequence"/>
</dbReference>
<evidence type="ECO:0000313" key="3">
    <source>
        <dbReference type="EMBL" id="VUZ54153.1"/>
    </source>
</evidence>
<reference evidence="3 5" key="3">
    <citation type="submission" date="2019-07" db="EMBL/GenBank/DDBJ databases">
        <authorList>
            <person name="Jastrzebski P J."/>
            <person name="Paukszto L."/>
            <person name="Jastrzebski P J."/>
        </authorList>
    </citation>
    <scope>NUCLEOTIDE SEQUENCE [LARGE SCALE GENOMIC DNA]</scope>
    <source>
        <strain evidence="3 5">WMS-il1</strain>
    </source>
</reference>
<organism evidence="6">
    <name type="scientific">Hymenolepis diminuta</name>
    <name type="common">Rat tapeworm</name>
    <dbReference type="NCBI Taxonomy" id="6216"/>
    <lineage>
        <taxon>Eukaryota</taxon>
        <taxon>Metazoa</taxon>
        <taxon>Spiralia</taxon>
        <taxon>Lophotrochozoa</taxon>
        <taxon>Platyhelminthes</taxon>
        <taxon>Cestoda</taxon>
        <taxon>Eucestoda</taxon>
        <taxon>Cyclophyllidea</taxon>
        <taxon>Hymenolepididae</taxon>
        <taxon>Hymenolepis</taxon>
    </lineage>
</organism>